<evidence type="ECO:0000256" key="4">
    <source>
        <dbReference type="ARBA" id="ARBA00022692"/>
    </source>
</evidence>
<evidence type="ECO:0000256" key="9">
    <source>
        <dbReference type="SAM" id="MobiDB-lite"/>
    </source>
</evidence>
<protein>
    <recommendedName>
        <fullName evidence="8">Cell division protein DivIB</fullName>
    </recommendedName>
</protein>
<organism evidence="11 12">
    <name type="scientific">Lentilactobacillus senioris DSM 24302 = JCM 17472</name>
    <dbReference type="NCBI Taxonomy" id="1423802"/>
    <lineage>
        <taxon>Bacteria</taxon>
        <taxon>Bacillati</taxon>
        <taxon>Bacillota</taxon>
        <taxon>Bacilli</taxon>
        <taxon>Lactobacillales</taxon>
        <taxon>Lactobacillaceae</taxon>
        <taxon>Lentilactobacillus</taxon>
    </lineage>
</organism>
<reference evidence="11 12" key="1">
    <citation type="journal article" date="2015" name="Genome Announc.">
        <title>Expanding the biotechnology potential of lactobacilli through comparative genomics of 213 strains and associated genera.</title>
        <authorList>
            <person name="Sun Z."/>
            <person name="Harris H.M."/>
            <person name="McCann A."/>
            <person name="Guo C."/>
            <person name="Argimon S."/>
            <person name="Zhang W."/>
            <person name="Yang X."/>
            <person name="Jeffery I.B."/>
            <person name="Cooney J.C."/>
            <person name="Kagawa T.F."/>
            <person name="Liu W."/>
            <person name="Song Y."/>
            <person name="Salvetti E."/>
            <person name="Wrobel A."/>
            <person name="Rasinkangas P."/>
            <person name="Parkhill J."/>
            <person name="Rea M.C."/>
            <person name="O'Sullivan O."/>
            <person name="Ritari J."/>
            <person name="Douillard F.P."/>
            <person name="Paul Ross R."/>
            <person name="Yang R."/>
            <person name="Briner A.E."/>
            <person name="Felis G.E."/>
            <person name="de Vos W.M."/>
            <person name="Barrangou R."/>
            <person name="Klaenhammer T.R."/>
            <person name="Caufield P.W."/>
            <person name="Cui Y."/>
            <person name="Zhang H."/>
            <person name="O'Toole P.W."/>
        </authorList>
    </citation>
    <scope>NUCLEOTIDE SEQUENCE [LARGE SCALE GENOMIC DNA]</scope>
    <source>
        <strain evidence="11 12">DSM 24302</strain>
    </source>
</reference>
<dbReference type="PANTHER" id="PTHR37820:SF1">
    <property type="entry name" value="CELL DIVISION PROTEIN FTSQ"/>
    <property type="match status" value="1"/>
</dbReference>
<evidence type="ECO:0000256" key="3">
    <source>
        <dbReference type="ARBA" id="ARBA00022618"/>
    </source>
</evidence>
<dbReference type="HAMAP" id="MF_00912">
    <property type="entry name" value="DivIB"/>
    <property type="match status" value="1"/>
</dbReference>
<dbReference type="GO" id="GO:0032153">
    <property type="term" value="C:cell division site"/>
    <property type="evidence" value="ECO:0007669"/>
    <property type="project" value="UniProtKB-UniRule"/>
</dbReference>
<dbReference type="Proteomes" id="UP000051256">
    <property type="component" value="Unassembled WGS sequence"/>
</dbReference>
<comment type="function">
    <text evidence="8">Cell division protein that may be involved in stabilizing or promoting the assembly of the division complex.</text>
</comment>
<dbReference type="InterPro" id="IPR026580">
    <property type="entry name" value="DivIB"/>
</dbReference>
<keyword evidence="12" id="KW-1185">Reference proteome</keyword>
<dbReference type="GO" id="GO:0043093">
    <property type="term" value="P:FtsZ-dependent cytokinesis"/>
    <property type="evidence" value="ECO:0007669"/>
    <property type="project" value="UniProtKB-UniRule"/>
</dbReference>
<dbReference type="GO" id="GO:0005886">
    <property type="term" value="C:plasma membrane"/>
    <property type="evidence" value="ECO:0007669"/>
    <property type="project" value="UniProtKB-SubCell"/>
</dbReference>
<name>A0A0R2CSS9_9LACO</name>
<comment type="subcellular location">
    <subcellularLocation>
        <location evidence="8">Cell membrane</location>
        <topology evidence="8">Single-pass type II membrane protein</topology>
    </subcellularLocation>
    <subcellularLocation>
        <location evidence="1">Membrane</location>
    </subcellularLocation>
    <text evidence="8">Localizes to the division septum.</text>
</comment>
<comment type="similarity">
    <text evidence="8">Belongs to the FtsQ/DivIB family. DivIB subfamily.</text>
</comment>
<dbReference type="PANTHER" id="PTHR37820">
    <property type="entry name" value="CELL DIVISION PROTEIN DIVIB"/>
    <property type="match status" value="1"/>
</dbReference>
<evidence type="ECO:0000259" key="10">
    <source>
        <dbReference type="PROSITE" id="PS51779"/>
    </source>
</evidence>
<evidence type="ECO:0000256" key="6">
    <source>
        <dbReference type="ARBA" id="ARBA00023136"/>
    </source>
</evidence>
<feature type="region of interest" description="Disordered" evidence="9">
    <location>
        <begin position="1"/>
        <end position="46"/>
    </location>
</feature>
<feature type="compositionally biased region" description="Basic residues" evidence="9">
    <location>
        <begin position="25"/>
        <end position="42"/>
    </location>
</feature>
<dbReference type="InterPro" id="IPR013685">
    <property type="entry name" value="POTRA_FtsQ_type"/>
</dbReference>
<dbReference type="InterPro" id="IPR005548">
    <property type="entry name" value="Cell_div_FtsQ/DivIB_C"/>
</dbReference>
<dbReference type="InterPro" id="IPR034746">
    <property type="entry name" value="POTRA"/>
</dbReference>
<feature type="transmembrane region" description="Helical" evidence="8">
    <location>
        <begin position="60"/>
        <end position="80"/>
    </location>
</feature>
<dbReference type="InterPro" id="IPR050487">
    <property type="entry name" value="FtsQ_DivIB"/>
</dbReference>
<dbReference type="Pfam" id="PF08478">
    <property type="entry name" value="POTRA_1"/>
    <property type="match status" value="1"/>
</dbReference>
<evidence type="ECO:0000313" key="12">
    <source>
        <dbReference type="Proteomes" id="UP000051256"/>
    </source>
</evidence>
<sequence length="292" mass="32651">MAKDDQQLTPWQAAHQASQGTSSKGNRRRRKAQFKKRSRNSRKTTNTQFLSAIQRQNLKIGWPFVVCLLLLIGILTYLVLPISSVNNVIVRGNRYTSSASIRKSSQAMNQKTVVVLSQTKQIANRVTKDDSRIQSTAAKVTGLQQLTLTVKEYPVIGYLYKDGGYQQILQSGTILNSKVLNPKDGYPVLKKFKKASILKRVIKQYRKIGPTIRANINSISSSPTSTNPDRIYIQMSDGNQVYADIDSFGTKMAYYPSITSKLKTKSVIDMEVGAYSYPISQKGKQNNTKASK</sequence>
<evidence type="ECO:0000256" key="5">
    <source>
        <dbReference type="ARBA" id="ARBA00022989"/>
    </source>
</evidence>
<evidence type="ECO:0000313" key="11">
    <source>
        <dbReference type="EMBL" id="KRM94082.1"/>
    </source>
</evidence>
<gene>
    <name evidence="8" type="primary">divIB</name>
    <name evidence="11" type="ORF">FC56_GL000062</name>
</gene>
<evidence type="ECO:0000256" key="7">
    <source>
        <dbReference type="ARBA" id="ARBA00023306"/>
    </source>
</evidence>
<dbReference type="Pfam" id="PF03799">
    <property type="entry name" value="FtsQ_DivIB_C"/>
    <property type="match status" value="1"/>
</dbReference>
<evidence type="ECO:0000256" key="8">
    <source>
        <dbReference type="HAMAP-Rule" id="MF_00912"/>
    </source>
</evidence>
<dbReference type="PROSITE" id="PS51779">
    <property type="entry name" value="POTRA"/>
    <property type="match status" value="1"/>
</dbReference>
<evidence type="ECO:0000256" key="2">
    <source>
        <dbReference type="ARBA" id="ARBA00022475"/>
    </source>
</evidence>
<evidence type="ECO:0000256" key="1">
    <source>
        <dbReference type="ARBA" id="ARBA00004370"/>
    </source>
</evidence>
<feature type="domain" description="POTRA" evidence="10">
    <location>
        <begin position="83"/>
        <end position="153"/>
    </location>
</feature>
<proteinExistence type="inferred from homology"/>
<accession>A0A0R2CSS9</accession>
<keyword evidence="5 8" id="KW-1133">Transmembrane helix</keyword>
<dbReference type="EMBL" id="AYZR01000007">
    <property type="protein sequence ID" value="KRM94082.1"/>
    <property type="molecule type" value="Genomic_DNA"/>
</dbReference>
<dbReference type="Gene3D" id="3.40.50.10960">
    <property type="match status" value="1"/>
</dbReference>
<dbReference type="RefSeq" id="WP_225425407.1">
    <property type="nucleotide sequence ID" value="NZ_AYZR01000007.1"/>
</dbReference>
<keyword evidence="7 8" id="KW-0131">Cell cycle</keyword>
<keyword evidence="4 8" id="KW-0812">Transmembrane</keyword>
<keyword evidence="2 8" id="KW-1003">Cell membrane</keyword>
<dbReference type="PATRIC" id="fig|1423802.4.peg.63"/>
<dbReference type="STRING" id="1423802.FC56_GL000062"/>
<feature type="compositionally biased region" description="Polar residues" evidence="9">
    <location>
        <begin position="7"/>
        <end position="24"/>
    </location>
</feature>
<keyword evidence="3 8" id="KW-0132">Cell division</keyword>
<keyword evidence="6 8" id="KW-0472">Membrane</keyword>
<comment type="caution">
    <text evidence="11">The sequence shown here is derived from an EMBL/GenBank/DDBJ whole genome shotgun (WGS) entry which is preliminary data.</text>
</comment>
<dbReference type="AlphaFoldDB" id="A0A0R2CSS9"/>